<feature type="transmembrane region" description="Helical" evidence="6">
    <location>
        <begin position="26"/>
        <end position="45"/>
    </location>
</feature>
<feature type="transmembrane region" description="Helical" evidence="6">
    <location>
        <begin position="57"/>
        <end position="76"/>
    </location>
</feature>
<dbReference type="InterPro" id="IPR049326">
    <property type="entry name" value="Rhodopsin_dom_fungi"/>
</dbReference>
<sequence length="375" mass="42602">MDYGSIPSQKLGDAIPENVFLIEMQGVSWALNGTAFALVVFRLYAQLVSFRRLFIDDILVILAWIILLTATSVWQVNGRYLYKFDRVISGLDPITPSFLSNWHRFMRSLAPLQILFYTALWCVKFSFLAFFYRLSCKVKWLRIWWVMVVVFTFGVYITSIADIEYKCSFESLEYILEQCPQLNHVHYENRTFWANCAGDVATDMMILSIPIMVLWNTKISRRKKIILLSIFSATILIMIIAIIRVAVKASLNHQTDVAWLCFWSIVEGTTAILISCVASMRQLFINAQAKGSREWSSNPLSTGQGVKSPHKMTGLVSSITNPNAPSSPESDIPLSPMSMVHVRHDYEVTRAAANARGPEDYAKRNTGTWKIPQSA</sequence>
<keyword evidence="3 6" id="KW-1133">Transmembrane helix</keyword>
<dbReference type="AlphaFoldDB" id="A0A9W9X2D0"/>
<feature type="transmembrane region" description="Helical" evidence="6">
    <location>
        <begin position="192"/>
        <end position="213"/>
    </location>
</feature>
<evidence type="ECO:0000256" key="5">
    <source>
        <dbReference type="ARBA" id="ARBA00038359"/>
    </source>
</evidence>
<accession>A0A9W9X2D0</accession>
<evidence type="ECO:0000256" key="3">
    <source>
        <dbReference type="ARBA" id="ARBA00022989"/>
    </source>
</evidence>
<keyword evidence="9" id="KW-1185">Reference proteome</keyword>
<evidence type="ECO:0000313" key="9">
    <source>
        <dbReference type="Proteomes" id="UP001148312"/>
    </source>
</evidence>
<feature type="transmembrane region" description="Helical" evidence="6">
    <location>
        <begin position="143"/>
        <end position="161"/>
    </location>
</feature>
<gene>
    <name evidence="8" type="ORF">N7539_007003</name>
</gene>
<keyword evidence="4 6" id="KW-0472">Membrane</keyword>
<dbReference type="EMBL" id="JAPWDQ010000009">
    <property type="protein sequence ID" value="KAJ5481109.1"/>
    <property type="molecule type" value="Genomic_DNA"/>
</dbReference>
<evidence type="ECO:0000313" key="8">
    <source>
        <dbReference type="EMBL" id="KAJ5481109.1"/>
    </source>
</evidence>
<dbReference type="GO" id="GO:0016020">
    <property type="term" value="C:membrane"/>
    <property type="evidence" value="ECO:0007669"/>
    <property type="project" value="UniProtKB-SubCell"/>
</dbReference>
<dbReference type="GeneID" id="81626853"/>
<evidence type="ECO:0000256" key="4">
    <source>
        <dbReference type="ARBA" id="ARBA00023136"/>
    </source>
</evidence>
<organism evidence="8 9">
    <name type="scientific">Penicillium diatomitis</name>
    <dbReference type="NCBI Taxonomy" id="2819901"/>
    <lineage>
        <taxon>Eukaryota</taxon>
        <taxon>Fungi</taxon>
        <taxon>Dikarya</taxon>
        <taxon>Ascomycota</taxon>
        <taxon>Pezizomycotina</taxon>
        <taxon>Eurotiomycetes</taxon>
        <taxon>Eurotiomycetidae</taxon>
        <taxon>Eurotiales</taxon>
        <taxon>Aspergillaceae</taxon>
        <taxon>Penicillium</taxon>
    </lineage>
</organism>
<comment type="caution">
    <text evidence="8">The sequence shown here is derived from an EMBL/GenBank/DDBJ whole genome shotgun (WGS) entry which is preliminary data.</text>
</comment>
<evidence type="ECO:0000256" key="6">
    <source>
        <dbReference type="SAM" id="Phobius"/>
    </source>
</evidence>
<evidence type="ECO:0000256" key="1">
    <source>
        <dbReference type="ARBA" id="ARBA00004141"/>
    </source>
</evidence>
<comment type="subcellular location">
    <subcellularLocation>
        <location evidence="1">Membrane</location>
        <topology evidence="1">Multi-pass membrane protein</topology>
    </subcellularLocation>
</comment>
<reference evidence="8" key="1">
    <citation type="submission" date="2022-12" db="EMBL/GenBank/DDBJ databases">
        <authorList>
            <person name="Petersen C."/>
        </authorList>
    </citation>
    <scope>NUCLEOTIDE SEQUENCE</scope>
    <source>
        <strain evidence="8">IBT 30728</strain>
    </source>
</reference>
<reference evidence="8" key="2">
    <citation type="journal article" date="2023" name="IMA Fungus">
        <title>Comparative genomic study of the Penicillium genus elucidates a diverse pangenome and 15 lateral gene transfer events.</title>
        <authorList>
            <person name="Petersen C."/>
            <person name="Sorensen T."/>
            <person name="Nielsen M.R."/>
            <person name="Sondergaard T.E."/>
            <person name="Sorensen J.L."/>
            <person name="Fitzpatrick D.A."/>
            <person name="Frisvad J.C."/>
            <person name="Nielsen K.L."/>
        </authorList>
    </citation>
    <scope>NUCLEOTIDE SEQUENCE</scope>
    <source>
        <strain evidence="8">IBT 30728</strain>
    </source>
</reference>
<evidence type="ECO:0000259" key="7">
    <source>
        <dbReference type="Pfam" id="PF20684"/>
    </source>
</evidence>
<feature type="transmembrane region" description="Helical" evidence="6">
    <location>
        <begin position="225"/>
        <end position="245"/>
    </location>
</feature>
<dbReference type="PANTHER" id="PTHR33048:SF47">
    <property type="entry name" value="INTEGRAL MEMBRANE PROTEIN-RELATED"/>
    <property type="match status" value="1"/>
</dbReference>
<feature type="transmembrane region" description="Helical" evidence="6">
    <location>
        <begin position="114"/>
        <end position="131"/>
    </location>
</feature>
<comment type="similarity">
    <text evidence="5">Belongs to the SAT4 family.</text>
</comment>
<evidence type="ECO:0000256" key="2">
    <source>
        <dbReference type="ARBA" id="ARBA00022692"/>
    </source>
</evidence>
<dbReference type="Pfam" id="PF20684">
    <property type="entry name" value="Fung_rhodopsin"/>
    <property type="match status" value="1"/>
</dbReference>
<protein>
    <recommendedName>
        <fullName evidence="7">Rhodopsin domain-containing protein</fullName>
    </recommendedName>
</protein>
<feature type="transmembrane region" description="Helical" evidence="6">
    <location>
        <begin position="257"/>
        <end position="280"/>
    </location>
</feature>
<feature type="domain" description="Rhodopsin" evidence="7">
    <location>
        <begin position="41"/>
        <end position="284"/>
    </location>
</feature>
<name>A0A9W9X2D0_9EURO</name>
<dbReference type="PANTHER" id="PTHR33048">
    <property type="entry name" value="PTH11-LIKE INTEGRAL MEMBRANE PROTEIN (AFU_ORTHOLOGUE AFUA_5G11245)"/>
    <property type="match status" value="1"/>
</dbReference>
<keyword evidence="2 6" id="KW-0812">Transmembrane</keyword>
<dbReference type="InterPro" id="IPR052337">
    <property type="entry name" value="SAT4-like"/>
</dbReference>
<proteinExistence type="inferred from homology"/>
<dbReference type="Proteomes" id="UP001148312">
    <property type="component" value="Unassembled WGS sequence"/>
</dbReference>
<dbReference type="RefSeq" id="XP_056788539.1">
    <property type="nucleotide sequence ID" value="XM_056936604.1"/>
</dbReference>